<proteinExistence type="predicted"/>
<evidence type="ECO:0000313" key="3">
    <source>
        <dbReference type="EMBL" id="MBA8811594.1"/>
    </source>
</evidence>
<gene>
    <name evidence="3" type="ORF">FHX71_005601</name>
</gene>
<organism evidence="3 4">
    <name type="scientific">Promicromonospora sukumoe</name>
    <dbReference type="NCBI Taxonomy" id="88382"/>
    <lineage>
        <taxon>Bacteria</taxon>
        <taxon>Bacillati</taxon>
        <taxon>Actinomycetota</taxon>
        <taxon>Actinomycetes</taxon>
        <taxon>Micrococcales</taxon>
        <taxon>Promicromonosporaceae</taxon>
        <taxon>Promicromonospora</taxon>
    </lineage>
</organism>
<dbReference type="EMBL" id="JACGWV010000003">
    <property type="protein sequence ID" value="MBA8811594.1"/>
    <property type="molecule type" value="Genomic_DNA"/>
</dbReference>
<accession>A0A7W3JF18</accession>
<evidence type="ECO:0000313" key="4">
    <source>
        <dbReference type="Proteomes" id="UP000540568"/>
    </source>
</evidence>
<feature type="transmembrane region" description="Helical" evidence="2">
    <location>
        <begin position="97"/>
        <end position="114"/>
    </location>
</feature>
<sequence length="149" mass="15045">MDLSEMRTTPGAPGGATTLLEPGPVGTATLERTGPADLLTAITTTSQELDRSEPASGEDSDVSPAEPHRSNLAIWLVLGGVGISVLLGMFAGARAGAIGIGVVLVVCAIFRAVLDSPVGLVIRSRTVDIILYGSTAVLIGILAVATPSI</sequence>
<protein>
    <recommendedName>
        <fullName evidence="5">DUF3017 family protein</fullName>
    </recommendedName>
</protein>
<feature type="compositionally biased region" description="Low complexity" evidence="1">
    <location>
        <begin position="8"/>
        <end position="18"/>
    </location>
</feature>
<name>A0A7W3JF18_9MICO</name>
<comment type="caution">
    <text evidence="3">The sequence shown here is derived from an EMBL/GenBank/DDBJ whole genome shotgun (WGS) entry which is preliminary data.</text>
</comment>
<evidence type="ECO:0000256" key="1">
    <source>
        <dbReference type="SAM" id="MobiDB-lite"/>
    </source>
</evidence>
<feature type="transmembrane region" description="Helical" evidence="2">
    <location>
        <begin position="126"/>
        <end position="145"/>
    </location>
</feature>
<reference evidence="3 4" key="1">
    <citation type="submission" date="2020-07" db="EMBL/GenBank/DDBJ databases">
        <title>Sequencing the genomes of 1000 actinobacteria strains.</title>
        <authorList>
            <person name="Klenk H.-P."/>
        </authorList>
    </citation>
    <scope>NUCLEOTIDE SEQUENCE [LARGE SCALE GENOMIC DNA]</scope>
    <source>
        <strain evidence="3 4">DSM 44121</strain>
    </source>
</reference>
<evidence type="ECO:0000256" key="2">
    <source>
        <dbReference type="SAM" id="Phobius"/>
    </source>
</evidence>
<dbReference type="Proteomes" id="UP000540568">
    <property type="component" value="Unassembled WGS sequence"/>
</dbReference>
<keyword evidence="2" id="KW-0472">Membrane</keyword>
<dbReference type="AlphaFoldDB" id="A0A7W3JF18"/>
<dbReference type="RefSeq" id="WP_182620689.1">
    <property type="nucleotide sequence ID" value="NZ_BAAATF010000001.1"/>
</dbReference>
<feature type="transmembrane region" description="Helical" evidence="2">
    <location>
        <begin position="72"/>
        <end position="91"/>
    </location>
</feature>
<evidence type="ECO:0008006" key="5">
    <source>
        <dbReference type="Google" id="ProtNLM"/>
    </source>
</evidence>
<keyword evidence="2" id="KW-0812">Transmembrane</keyword>
<keyword evidence="4" id="KW-1185">Reference proteome</keyword>
<dbReference type="Pfam" id="PF11222">
    <property type="entry name" value="DUF3017"/>
    <property type="match status" value="1"/>
</dbReference>
<feature type="region of interest" description="Disordered" evidence="1">
    <location>
        <begin position="43"/>
        <end position="66"/>
    </location>
</feature>
<keyword evidence="2" id="KW-1133">Transmembrane helix</keyword>
<feature type="region of interest" description="Disordered" evidence="1">
    <location>
        <begin position="1"/>
        <end position="31"/>
    </location>
</feature>
<dbReference type="InterPro" id="IPR021385">
    <property type="entry name" value="DUF3017"/>
</dbReference>